<protein>
    <submittedName>
        <fullName evidence="3">Translation machinery-associated protein 16</fullName>
    </submittedName>
</protein>
<dbReference type="HOGENOM" id="CLU_106785_1_0_1"/>
<dbReference type="eggNOG" id="ENOG502RY79">
    <property type="taxonomic scope" value="Eukaryota"/>
</dbReference>
<dbReference type="InterPro" id="IPR021346">
    <property type="entry name" value="Tma16"/>
</dbReference>
<dbReference type="VEuPathDB" id="FungiDB:F503_03848"/>
<proteinExistence type="inferred from homology"/>
<dbReference type="Proteomes" id="UP000016923">
    <property type="component" value="Unassembled WGS sequence"/>
</dbReference>
<dbReference type="EMBL" id="KE148157">
    <property type="protein sequence ID" value="EPE05243.1"/>
    <property type="molecule type" value="Genomic_DNA"/>
</dbReference>
<organism evidence="3 4">
    <name type="scientific">Ophiostoma piceae (strain UAMH 11346)</name>
    <name type="common">Sap stain fungus</name>
    <dbReference type="NCBI Taxonomy" id="1262450"/>
    <lineage>
        <taxon>Eukaryota</taxon>
        <taxon>Fungi</taxon>
        <taxon>Dikarya</taxon>
        <taxon>Ascomycota</taxon>
        <taxon>Pezizomycotina</taxon>
        <taxon>Sordariomycetes</taxon>
        <taxon>Sordariomycetidae</taxon>
        <taxon>Ophiostomatales</taxon>
        <taxon>Ophiostomataceae</taxon>
        <taxon>Ophiostoma</taxon>
    </lineage>
</organism>
<comment type="similarity">
    <text evidence="1">Belongs to the TMA16 family.</text>
</comment>
<dbReference type="Pfam" id="PF11176">
    <property type="entry name" value="Tma16"/>
    <property type="match status" value="1"/>
</dbReference>
<evidence type="ECO:0000256" key="1">
    <source>
        <dbReference type="ARBA" id="ARBA00034127"/>
    </source>
</evidence>
<dbReference type="AlphaFoldDB" id="S3CG53"/>
<dbReference type="OMA" id="WAYIATI"/>
<dbReference type="STRING" id="1262450.S3CG53"/>
<keyword evidence="4" id="KW-1185">Reference proteome</keyword>
<dbReference type="Gene3D" id="1.20.1440.170">
    <property type="entry name" value="Translation machinery-associated protein 16-like"/>
    <property type="match status" value="1"/>
</dbReference>
<evidence type="ECO:0000256" key="2">
    <source>
        <dbReference type="SAM" id="MobiDB-lite"/>
    </source>
</evidence>
<evidence type="ECO:0000313" key="3">
    <source>
        <dbReference type="EMBL" id="EPE05243.1"/>
    </source>
</evidence>
<gene>
    <name evidence="3" type="ORF">F503_03848</name>
</gene>
<name>S3CG53_OPHP1</name>
<feature type="region of interest" description="Disordered" evidence="2">
    <location>
        <begin position="1"/>
        <end position="28"/>
    </location>
</feature>
<sequence>MVARTMEKMRKKITKRKGPLGAVHEGSRDSRRLRFALTRDTRLGKLQSTRKKAEQPVETIRETGLEVFDLQQFQAAVHSFVRQYDEELAEIKAARRPGRPATSREDLVKIAIANLEKEYQNGFLVPDLFDKENIETLQRWDGSWLNLTSLKWVRINEAGTVKPAAFPPNKD</sequence>
<dbReference type="PANTHER" id="PTHR13349:SF2">
    <property type="entry name" value="TRANSLATION MACHINERY-ASSOCIATED PROTEIN 16"/>
    <property type="match status" value="1"/>
</dbReference>
<feature type="compositionally biased region" description="Basic residues" evidence="2">
    <location>
        <begin position="9"/>
        <end position="18"/>
    </location>
</feature>
<dbReference type="OrthoDB" id="270284at2759"/>
<reference evidence="3 4" key="1">
    <citation type="journal article" date="2013" name="BMC Genomics">
        <title>The genome and transcriptome of the pine saprophyte Ophiostoma piceae, and a comparison with the bark beetle-associated pine pathogen Grosmannia clavigera.</title>
        <authorList>
            <person name="Haridas S."/>
            <person name="Wang Y."/>
            <person name="Lim L."/>
            <person name="Massoumi Alamouti S."/>
            <person name="Jackman S."/>
            <person name="Docking R."/>
            <person name="Robertson G."/>
            <person name="Birol I."/>
            <person name="Bohlmann J."/>
            <person name="Breuil C."/>
        </authorList>
    </citation>
    <scope>NUCLEOTIDE SEQUENCE [LARGE SCALE GENOMIC DNA]</scope>
    <source>
        <strain evidence="3 4">UAMH 11346</strain>
    </source>
</reference>
<dbReference type="GO" id="GO:0005634">
    <property type="term" value="C:nucleus"/>
    <property type="evidence" value="ECO:0007669"/>
    <property type="project" value="TreeGrafter"/>
</dbReference>
<accession>S3CG53</accession>
<evidence type="ECO:0000313" key="4">
    <source>
        <dbReference type="Proteomes" id="UP000016923"/>
    </source>
</evidence>
<dbReference type="PANTHER" id="PTHR13349">
    <property type="entry name" value="TRANSLATION MACHINERY-ASSOCIATED PROTEIN 16"/>
    <property type="match status" value="1"/>
</dbReference>
<dbReference type="InterPro" id="IPR038356">
    <property type="entry name" value="Tma16_sf"/>
</dbReference>